<reference evidence="3" key="1">
    <citation type="journal article" date="2005" name="Nature">
        <title>The map-based sequence of the rice genome.</title>
        <authorList>
            <consortium name="International rice genome sequencing project (IRGSP)"/>
            <person name="Matsumoto T."/>
            <person name="Wu J."/>
            <person name="Kanamori H."/>
            <person name="Katayose Y."/>
            <person name="Fujisawa M."/>
            <person name="Namiki N."/>
            <person name="Mizuno H."/>
            <person name="Yamamoto K."/>
            <person name="Antonio B.A."/>
            <person name="Baba T."/>
            <person name="Sakata K."/>
            <person name="Nagamura Y."/>
            <person name="Aoki H."/>
            <person name="Arikawa K."/>
            <person name="Arita K."/>
            <person name="Bito T."/>
            <person name="Chiden Y."/>
            <person name="Fujitsuka N."/>
            <person name="Fukunaka R."/>
            <person name="Hamada M."/>
            <person name="Harada C."/>
            <person name="Hayashi A."/>
            <person name="Hijishita S."/>
            <person name="Honda M."/>
            <person name="Hosokawa S."/>
            <person name="Ichikawa Y."/>
            <person name="Idonuma A."/>
            <person name="Iijima M."/>
            <person name="Ikeda M."/>
            <person name="Ikeno M."/>
            <person name="Ito K."/>
            <person name="Ito S."/>
            <person name="Ito T."/>
            <person name="Ito Y."/>
            <person name="Ito Y."/>
            <person name="Iwabuchi A."/>
            <person name="Kamiya K."/>
            <person name="Karasawa W."/>
            <person name="Kurita K."/>
            <person name="Katagiri S."/>
            <person name="Kikuta A."/>
            <person name="Kobayashi H."/>
            <person name="Kobayashi N."/>
            <person name="Machita K."/>
            <person name="Maehara T."/>
            <person name="Masukawa M."/>
            <person name="Mizubayashi T."/>
            <person name="Mukai Y."/>
            <person name="Nagasaki H."/>
            <person name="Nagata Y."/>
            <person name="Naito S."/>
            <person name="Nakashima M."/>
            <person name="Nakama Y."/>
            <person name="Nakamichi Y."/>
            <person name="Nakamura M."/>
            <person name="Meguro A."/>
            <person name="Negishi M."/>
            <person name="Ohta I."/>
            <person name="Ohta T."/>
            <person name="Okamoto M."/>
            <person name="Ono N."/>
            <person name="Saji S."/>
            <person name="Sakaguchi M."/>
            <person name="Sakai K."/>
            <person name="Shibata M."/>
            <person name="Shimokawa T."/>
            <person name="Song J."/>
            <person name="Takazaki Y."/>
            <person name="Terasawa K."/>
            <person name="Tsugane M."/>
            <person name="Tsuji K."/>
            <person name="Ueda S."/>
            <person name="Waki K."/>
            <person name="Yamagata H."/>
            <person name="Yamamoto M."/>
            <person name="Yamamoto S."/>
            <person name="Yamane H."/>
            <person name="Yoshiki S."/>
            <person name="Yoshihara R."/>
            <person name="Yukawa K."/>
            <person name="Zhong H."/>
            <person name="Yano M."/>
            <person name="Yuan Q."/>
            <person name="Ouyang S."/>
            <person name="Liu J."/>
            <person name="Jones K.M."/>
            <person name="Gansberger K."/>
            <person name="Moffat K."/>
            <person name="Hill J."/>
            <person name="Bera J."/>
            <person name="Fadrosh D."/>
            <person name="Jin S."/>
            <person name="Johri S."/>
            <person name="Kim M."/>
            <person name="Overton L."/>
            <person name="Reardon M."/>
            <person name="Tsitrin T."/>
            <person name="Vuong H."/>
            <person name="Weaver B."/>
            <person name="Ciecko A."/>
            <person name="Tallon L."/>
            <person name="Jackson J."/>
            <person name="Pai G."/>
            <person name="Aken S.V."/>
            <person name="Utterback T."/>
            <person name="Reidmuller S."/>
            <person name="Feldblyum T."/>
            <person name="Hsiao J."/>
            <person name="Zismann V."/>
            <person name="Iobst S."/>
            <person name="de Vazeille A.R."/>
            <person name="Buell C.R."/>
            <person name="Ying K."/>
            <person name="Li Y."/>
            <person name="Lu T."/>
            <person name="Huang Y."/>
            <person name="Zhao Q."/>
            <person name="Feng Q."/>
            <person name="Zhang L."/>
            <person name="Zhu J."/>
            <person name="Weng Q."/>
            <person name="Mu J."/>
            <person name="Lu Y."/>
            <person name="Fan D."/>
            <person name="Liu Y."/>
            <person name="Guan J."/>
            <person name="Zhang Y."/>
            <person name="Yu S."/>
            <person name="Liu X."/>
            <person name="Zhang Y."/>
            <person name="Hong G."/>
            <person name="Han B."/>
            <person name="Choisne N."/>
            <person name="Demange N."/>
            <person name="Orjeda G."/>
            <person name="Samain S."/>
            <person name="Cattolico L."/>
            <person name="Pelletier E."/>
            <person name="Couloux A."/>
            <person name="Segurens B."/>
            <person name="Wincker P."/>
            <person name="D'Hont A."/>
            <person name="Scarpelli C."/>
            <person name="Weissenbach J."/>
            <person name="Salanoubat M."/>
            <person name="Quetier F."/>
            <person name="Yu Y."/>
            <person name="Kim H.R."/>
            <person name="Rambo T."/>
            <person name="Currie J."/>
            <person name="Collura K."/>
            <person name="Luo M."/>
            <person name="Yang T."/>
            <person name="Ammiraju J.S.S."/>
            <person name="Engler F."/>
            <person name="Soderlund C."/>
            <person name="Wing R.A."/>
            <person name="Palmer L.E."/>
            <person name="de la Bastide M."/>
            <person name="Spiegel L."/>
            <person name="Nascimento L."/>
            <person name="Zutavern T."/>
            <person name="O'Shaughnessy A."/>
            <person name="Dike S."/>
            <person name="Dedhia N."/>
            <person name="Preston R."/>
            <person name="Balija V."/>
            <person name="McCombie W.R."/>
            <person name="Chow T."/>
            <person name="Chen H."/>
            <person name="Chung M."/>
            <person name="Chen C."/>
            <person name="Shaw J."/>
            <person name="Wu H."/>
            <person name="Hsiao K."/>
            <person name="Chao Y."/>
            <person name="Chu M."/>
            <person name="Cheng C."/>
            <person name="Hour A."/>
            <person name="Lee P."/>
            <person name="Lin S."/>
            <person name="Lin Y."/>
            <person name="Liou J."/>
            <person name="Liu S."/>
            <person name="Hsing Y."/>
            <person name="Raghuvanshi S."/>
            <person name="Mohanty A."/>
            <person name="Bharti A.K."/>
            <person name="Gaur A."/>
            <person name="Gupta V."/>
            <person name="Kumar D."/>
            <person name="Ravi V."/>
            <person name="Vij S."/>
            <person name="Kapur A."/>
            <person name="Khurana P."/>
            <person name="Khurana P."/>
            <person name="Khurana J.P."/>
            <person name="Tyagi A.K."/>
            <person name="Gaikwad K."/>
            <person name="Singh A."/>
            <person name="Dalal V."/>
            <person name="Srivastava S."/>
            <person name="Dixit A."/>
            <person name="Pal A.K."/>
            <person name="Ghazi I.A."/>
            <person name="Yadav M."/>
            <person name="Pandit A."/>
            <person name="Bhargava A."/>
            <person name="Sureshbabu K."/>
            <person name="Batra K."/>
            <person name="Sharma T.R."/>
            <person name="Mohapatra T."/>
            <person name="Singh N.K."/>
            <person name="Messing J."/>
            <person name="Nelson A.B."/>
            <person name="Fuks G."/>
            <person name="Kavchok S."/>
            <person name="Keizer G."/>
            <person name="Linton E."/>
            <person name="Llaca V."/>
            <person name="Song R."/>
            <person name="Tanyolac B."/>
            <person name="Young S."/>
            <person name="Ho-Il K."/>
            <person name="Hahn J.H."/>
            <person name="Sangsakoo G."/>
            <person name="Vanavichit A."/>
            <person name="de Mattos Luiz.A.T."/>
            <person name="Zimmer P.D."/>
            <person name="Malone G."/>
            <person name="Dellagostin O."/>
            <person name="de Oliveira A.C."/>
            <person name="Bevan M."/>
            <person name="Bancroft I."/>
            <person name="Minx P."/>
            <person name="Cordum H."/>
            <person name="Wilson R."/>
            <person name="Cheng Z."/>
            <person name="Jin W."/>
            <person name="Jiang J."/>
            <person name="Leong S.A."/>
            <person name="Iwama H."/>
            <person name="Gojobori T."/>
            <person name="Itoh T."/>
            <person name="Niimura Y."/>
            <person name="Fujii Y."/>
            <person name="Habara T."/>
            <person name="Sakai H."/>
            <person name="Sato Y."/>
            <person name="Wilson G."/>
            <person name="Kumar K."/>
            <person name="McCouch S."/>
            <person name="Juretic N."/>
            <person name="Hoen D."/>
            <person name="Wright S."/>
            <person name="Bruskiewich R."/>
            <person name="Bureau T."/>
            <person name="Miyao A."/>
            <person name="Hirochika H."/>
            <person name="Nishikawa T."/>
            <person name="Kadowaki K."/>
            <person name="Sugiura M."/>
            <person name="Burr B."/>
            <person name="Sasaki T."/>
        </authorList>
    </citation>
    <scope>NUCLEOTIDE SEQUENCE [LARGE SCALE GENOMIC DNA]</scope>
    <source>
        <strain evidence="3">cv. Nipponbare</strain>
    </source>
</reference>
<organism evidence="2 3">
    <name type="scientific">Oryza sativa subsp. japonica</name>
    <name type="common">Rice</name>
    <dbReference type="NCBI Taxonomy" id="39947"/>
    <lineage>
        <taxon>Eukaryota</taxon>
        <taxon>Viridiplantae</taxon>
        <taxon>Streptophyta</taxon>
        <taxon>Embryophyta</taxon>
        <taxon>Tracheophyta</taxon>
        <taxon>Spermatophyta</taxon>
        <taxon>Magnoliopsida</taxon>
        <taxon>Liliopsida</taxon>
        <taxon>Poales</taxon>
        <taxon>Poaceae</taxon>
        <taxon>BOP clade</taxon>
        <taxon>Oryzoideae</taxon>
        <taxon>Oryzeae</taxon>
        <taxon>Oryzinae</taxon>
        <taxon>Oryza</taxon>
        <taxon>Oryza sativa</taxon>
    </lineage>
</organism>
<feature type="region of interest" description="Disordered" evidence="1">
    <location>
        <begin position="1"/>
        <end position="26"/>
    </location>
</feature>
<dbReference type="EMBL" id="AP005532">
    <property type="protein sequence ID" value="BAD23333.1"/>
    <property type="molecule type" value="Genomic_DNA"/>
</dbReference>
<dbReference type="Proteomes" id="UP000000763">
    <property type="component" value="Chromosome 2"/>
</dbReference>
<name>Q6K4V4_ORYSJ</name>
<evidence type="ECO:0000313" key="2">
    <source>
        <dbReference type="EMBL" id="BAD23333.1"/>
    </source>
</evidence>
<gene>
    <name evidence="2" type="primary">OSJNBa0010K08.6</name>
</gene>
<sequence>MSSSKSKSAITNTSTTLVAASKREREARRKLQEMTMIPLSSGGYAMVERWCGLVASMPSPAQRHAAGFVAKINDNSHSLPHLGRRGEKGKEAATLSLSLLAATLSRHCRASPSSLLLLA</sequence>
<feature type="compositionally biased region" description="Polar residues" evidence="1">
    <location>
        <begin position="1"/>
        <end position="18"/>
    </location>
</feature>
<evidence type="ECO:0000313" key="3">
    <source>
        <dbReference type="Proteomes" id="UP000000763"/>
    </source>
</evidence>
<dbReference type="AlphaFoldDB" id="Q6K4V4"/>
<evidence type="ECO:0000256" key="1">
    <source>
        <dbReference type="SAM" id="MobiDB-lite"/>
    </source>
</evidence>
<proteinExistence type="predicted"/>
<accession>Q6K4V4</accession>
<reference evidence="3" key="2">
    <citation type="journal article" date="2008" name="Nucleic Acids Res.">
        <title>The rice annotation project database (RAP-DB): 2008 update.</title>
        <authorList>
            <consortium name="The rice annotation project (RAP)"/>
        </authorList>
    </citation>
    <scope>GENOME REANNOTATION</scope>
    <source>
        <strain evidence="3">cv. Nipponbare</strain>
    </source>
</reference>
<protein>
    <submittedName>
        <fullName evidence="2">Uncharacterized protein</fullName>
    </submittedName>
</protein>